<dbReference type="PROSITE" id="PS00018">
    <property type="entry name" value="EF_HAND_1"/>
    <property type="match status" value="1"/>
</dbReference>
<name>A0A2K3L2S3_TRIPR</name>
<dbReference type="InterPro" id="IPR018247">
    <property type="entry name" value="EF_Hand_1_Ca_BS"/>
</dbReference>
<organism evidence="3 4">
    <name type="scientific">Trifolium pratense</name>
    <name type="common">Red clover</name>
    <dbReference type="NCBI Taxonomy" id="57577"/>
    <lineage>
        <taxon>Eukaryota</taxon>
        <taxon>Viridiplantae</taxon>
        <taxon>Streptophyta</taxon>
        <taxon>Embryophyta</taxon>
        <taxon>Tracheophyta</taxon>
        <taxon>Spermatophyta</taxon>
        <taxon>Magnoliopsida</taxon>
        <taxon>eudicotyledons</taxon>
        <taxon>Gunneridae</taxon>
        <taxon>Pentapetalae</taxon>
        <taxon>rosids</taxon>
        <taxon>fabids</taxon>
        <taxon>Fabales</taxon>
        <taxon>Fabaceae</taxon>
        <taxon>Papilionoideae</taxon>
        <taxon>50 kb inversion clade</taxon>
        <taxon>NPAAA clade</taxon>
        <taxon>Hologalegina</taxon>
        <taxon>IRL clade</taxon>
        <taxon>Trifolieae</taxon>
        <taxon>Trifolium</taxon>
    </lineage>
</organism>
<protein>
    <submittedName>
        <fullName evidence="3">Calcineurin subunit b-like protein</fullName>
    </submittedName>
</protein>
<dbReference type="STRING" id="57577.A0A2K3L2S3"/>
<feature type="domain" description="EF-hand" evidence="2">
    <location>
        <begin position="1"/>
        <end position="29"/>
    </location>
</feature>
<proteinExistence type="predicted"/>
<dbReference type="Proteomes" id="UP000236291">
    <property type="component" value="Unassembled WGS sequence"/>
</dbReference>
<dbReference type="InterPro" id="IPR011992">
    <property type="entry name" value="EF-hand-dom_pair"/>
</dbReference>
<accession>A0A2K3L2S3</accession>
<dbReference type="AlphaFoldDB" id="A0A2K3L2S3"/>
<dbReference type="PANTHER" id="PTHR46971:SF1">
    <property type="entry name" value="CALCINEURIN B SUBUNIT (PROTEIN PHOSPHATASE 2B REGULATORY SUBUNIT)-LIKE PROTEIN"/>
    <property type="match status" value="1"/>
</dbReference>
<feature type="non-terminal residue" evidence="3">
    <location>
        <position position="1"/>
    </location>
</feature>
<gene>
    <name evidence="3" type="ORF">L195_g028733</name>
</gene>
<reference evidence="3 4" key="1">
    <citation type="journal article" date="2014" name="Am. J. Bot.">
        <title>Genome assembly and annotation for red clover (Trifolium pratense; Fabaceae).</title>
        <authorList>
            <person name="Istvanek J."/>
            <person name="Jaros M."/>
            <person name="Krenek A."/>
            <person name="Repkova J."/>
        </authorList>
    </citation>
    <scope>NUCLEOTIDE SEQUENCE [LARGE SCALE GENOMIC DNA]</scope>
    <source>
        <strain evidence="4">cv. Tatra</strain>
        <tissue evidence="3">Young leaves</tissue>
    </source>
</reference>
<dbReference type="Pfam" id="PF13499">
    <property type="entry name" value="EF-hand_7"/>
    <property type="match status" value="1"/>
</dbReference>
<dbReference type="GO" id="GO:0005509">
    <property type="term" value="F:calcium ion binding"/>
    <property type="evidence" value="ECO:0007669"/>
    <property type="project" value="InterPro"/>
</dbReference>
<evidence type="ECO:0000313" key="4">
    <source>
        <dbReference type="Proteomes" id="UP000236291"/>
    </source>
</evidence>
<evidence type="ECO:0000259" key="2">
    <source>
        <dbReference type="PROSITE" id="PS50222"/>
    </source>
</evidence>
<dbReference type="PROSITE" id="PS50222">
    <property type="entry name" value="EF_HAND_2"/>
    <property type="match status" value="1"/>
</dbReference>
<evidence type="ECO:0000313" key="3">
    <source>
        <dbReference type="EMBL" id="PNX72837.1"/>
    </source>
</evidence>
<reference evidence="3 4" key="2">
    <citation type="journal article" date="2017" name="Front. Plant Sci.">
        <title>Gene Classification and Mining of Molecular Markers Useful in Red Clover (Trifolium pratense) Breeding.</title>
        <authorList>
            <person name="Istvanek J."/>
            <person name="Dluhosova J."/>
            <person name="Dluhos P."/>
            <person name="Patkova L."/>
            <person name="Nedelnik J."/>
            <person name="Repkova J."/>
        </authorList>
    </citation>
    <scope>NUCLEOTIDE SEQUENCE [LARGE SCALE GENOMIC DNA]</scope>
    <source>
        <strain evidence="4">cv. Tatra</strain>
        <tissue evidence="3">Young leaves</tissue>
    </source>
</reference>
<dbReference type="ExpressionAtlas" id="A0A2K3L2S3">
    <property type="expression patterns" value="baseline"/>
</dbReference>
<evidence type="ECO:0000256" key="1">
    <source>
        <dbReference type="ARBA" id="ARBA00022837"/>
    </source>
</evidence>
<keyword evidence="1" id="KW-0106">Calcium</keyword>
<sequence length="78" mass="8793">VIFKVYDSDRNGKVSFKDILEVLKDLSGSYMSDEQREEVLGQVLKEAGYSKDCYLTLDDFTKVLGHSGVKMDVEVPVD</sequence>
<dbReference type="Gene3D" id="1.10.238.10">
    <property type="entry name" value="EF-hand"/>
    <property type="match status" value="1"/>
</dbReference>
<dbReference type="SUPFAM" id="SSF47473">
    <property type="entry name" value="EF-hand"/>
    <property type="match status" value="1"/>
</dbReference>
<dbReference type="EMBL" id="ASHM01025166">
    <property type="protein sequence ID" value="PNX72837.1"/>
    <property type="molecule type" value="Genomic_DNA"/>
</dbReference>
<dbReference type="InterPro" id="IPR002048">
    <property type="entry name" value="EF_hand_dom"/>
</dbReference>
<comment type="caution">
    <text evidence="3">The sequence shown here is derived from an EMBL/GenBank/DDBJ whole genome shotgun (WGS) entry which is preliminary data.</text>
</comment>
<dbReference type="PANTHER" id="PTHR46971">
    <property type="entry name" value="CALCINEURIN B SUBUNIT (PROTEIN PHOSPHATASE 2B REGULATORY SUBUNIT)-LIKE PROTEIN"/>
    <property type="match status" value="1"/>
</dbReference>